<reference evidence="3 4" key="1">
    <citation type="submission" date="2019-02" db="EMBL/GenBank/DDBJ databases">
        <title>Pedobacter sp. RP-1-14 sp. nov., isolated from Arctic soil.</title>
        <authorList>
            <person name="Dahal R.H."/>
        </authorList>
    </citation>
    <scope>NUCLEOTIDE SEQUENCE [LARGE SCALE GENOMIC DNA]</scope>
    <source>
        <strain evidence="3 4">RP-1-14</strain>
    </source>
</reference>
<protein>
    <submittedName>
        <fullName evidence="3">DUF1835 domain-containing protein</fullName>
    </submittedName>
</protein>
<comment type="caution">
    <text evidence="3">The sequence shown here is derived from an EMBL/GenBank/DDBJ whole genome shotgun (WGS) entry which is preliminary data.</text>
</comment>
<dbReference type="InterPro" id="IPR022123">
    <property type="entry name" value="DUF3658"/>
</dbReference>
<dbReference type="EMBL" id="SJSL01000003">
    <property type="protein sequence ID" value="TCD00313.1"/>
    <property type="molecule type" value="Genomic_DNA"/>
</dbReference>
<dbReference type="OrthoDB" id="708997at2"/>
<organism evidence="3 4">
    <name type="scientific">Pedobacter psychroterrae</name>
    <dbReference type="NCBI Taxonomy" id="2530453"/>
    <lineage>
        <taxon>Bacteria</taxon>
        <taxon>Pseudomonadati</taxon>
        <taxon>Bacteroidota</taxon>
        <taxon>Sphingobacteriia</taxon>
        <taxon>Sphingobacteriales</taxon>
        <taxon>Sphingobacteriaceae</taxon>
        <taxon>Pedobacter</taxon>
    </lineage>
</organism>
<evidence type="ECO:0000313" key="4">
    <source>
        <dbReference type="Proteomes" id="UP000293347"/>
    </source>
</evidence>
<evidence type="ECO:0000259" key="1">
    <source>
        <dbReference type="Pfam" id="PF08874"/>
    </source>
</evidence>
<dbReference type="Pfam" id="PF08874">
    <property type="entry name" value="DUF1835"/>
    <property type="match status" value="1"/>
</dbReference>
<dbReference type="AlphaFoldDB" id="A0A4R0NLC1"/>
<dbReference type="Pfam" id="PF12395">
    <property type="entry name" value="DUF3658"/>
    <property type="match status" value="1"/>
</dbReference>
<proteinExistence type="predicted"/>
<gene>
    <name evidence="3" type="ORF">EZ437_13880</name>
</gene>
<dbReference type="RefSeq" id="WP_131596662.1">
    <property type="nucleotide sequence ID" value="NZ_SJSL01000003.1"/>
</dbReference>
<name>A0A4R0NLC1_9SPHI</name>
<feature type="domain" description="DUF3658" evidence="2">
    <location>
        <begin position="166"/>
        <end position="268"/>
    </location>
</feature>
<dbReference type="InterPro" id="IPR014973">
    <property type="entry name" value="DUF1835"/>
</dbReference>
<keyword evidence="4" id="KW-1185">Reference proteome</keyword>
<feature type="domain" description="DUF1835" evidence="1">
    <location>
        <begin position="6"/>
        <end position="126"/>
    </location>
</feature>
<evidence type="ECO:0000313" key="3">
    <source>
        <dbReference type="EMBL" id="TCD00313.1"/>
    </source>
</evidence>
<evidence type="ECO:0000259" key="2">
    <source>
        <dbReference type="Pfam" id="PF12395"/>
    </source>
</evidence>
<dbReference type="Proteomes" id="UP000293347">
    <property type="component" value="Unassembled WGS sequence"/>
</dbReference>
<accession>A0A4R0NLC1</accession>
<sequence length="271" mass="30984">MINKDIHVVFNESAGNTLIRSKVLNPENSEIVVFRDCQNIGPVCGLNSSKEEQELRTEWLWDVYGGYLNPYEERVLYIVEEDLHSISTIINYALAGNKIYLWTGMDGAEIAATGRLINYLPNNLPNILKVDFPGAQLPSFSERDNFINLLHCVKVTQVAQLIDNFHPLTPEEYSSFKMIGKYLLDCKGELRILQDDFTLKEEQVSYFDQILIEHCNTEFKPSALTVGYTLMAINFQVGDGFLNWRLKELAKSNRVAYKGELKGLRDYEVKA</sequence>